<reference evidence="1 2" key="1">
    <citation type="journal article" date="2015" name="Nature">
        <title>rRNA introns, odd ribosomes, and small enigmatic genomes across a large radiation of phyla.</title>
        <authorList>
            <person name="Brown C.T."/>
            <person name="Hug L.A."/>
            <person name="Thomas B.C."/>
            <person name="Sharon I."/>
            <person name="Castelle C.J."/>
            <person name="Singh A."/>
            <person name="Wilkins M.J."/>
            <person name="Williams K.H."/>
            <person name="Banfield J.F."/>
        </authorList>
    </citation>
    <scope>NUCLEOTIDE SEQUENCE [LARGE SCALE GENOMIC DNA]</scope>
</reference>
<proteinExistence type="predicted"/>
<gene>
    <name evidence="1" type="ORF">UV73_C0001G0111</name>
</gene>
<dbReference type="CDD" id="cd02440">
    <property type="entry name" value="AdoMet_MTases"/>
    <property type="match status" value="1"/>
</dbReference>
<name>A0A0G1DL83_9BACT</name>
<dbReference type="Proteomes" id="UP000034894">
    <property type="component" value="Unassembled WGS sequence"/>
</dbReference>
<protein>
    <submittedName>
        <fullName evidence="1">NoeA host specific nodulation protein</fullName>
    </submittedName>
</protein>
<dbReference type="AlphaFoldDB" id="A0A0G1DL83"/>
<dbReference type="STRING" id="1618443.UV73_C0001G0111"/>
<organism evidence="1 2">
    <name type="scientific">Candidatus Gottesmanbacteria bacterium GW2011_GWA2_43_14</name>
    <dbReference type="NCBI Taxonomy" id="1618443"/>
    <lineage>
        <taxon>Bacteria</taxon>
        <taxon>Candidatus Gottesmaniibacteriota</taxon>
    </lineage>
</organism>
<dbReference type="EMBL" id="LCFP01000001">
    <property type="protein sequence ID" value="KKS98590.1"/>
    <property type="molecule type" value="Genomic_DNA"/>
</dbReference>
<accession>A0A0G1DL83</accession>
<dbReference type="Gene3D" id="3.40.50.150">
    <property type="entry name" value="Vaccinia Virus protein VP39"/>
    <property type="match status" value="1"/>
</dbReference>
<comment type="caution">
    <text evidence="1">The sequence shown here is derived from an EMBL/GenBank/DDBJ whole genome shotgun (WGS) entry which is preliminary data.</text>
</comment>
<dbReference type="InterPro" id="IPR029063">
    <property type="entry name" value="SAM-dependent_MTases_sf"/>
</dbReference>
<dbReference type="SUPFAM" id="SSF53335">
    <property type="entry name" value="S-adenosyl-L-methionine-dependent methyltransferases"/>
    <property type="match status" value="1"/>
</dbReference>
<sequence length="461" mass="52796">MNKIRALPSSFRDRSGQVFHHQGRIIRTVQDSYRADYDLLMNSGLYQELVSDKLLIEHKEESPAKSGWQDKGLYKILEPEVIPVISYPYEWSFSAYKKAALLTLKIEKAALKHGLTLKDASSYNVQFKGLMPVFIDTLSFERYEINRPWVAYRQFCQHFLLPLSLMAYRDLRLQQLMKNHLDGVPMDLGVKLLPGKSRLNLHLFLNLHLHALSATKYQKEGAVEKEASKVTGRGLEGILDSLEKAVNSLRLPESRSLWSDYYRLPDMSEYSREKERLTIGWLNFIKPVKLVDLGANTGFYSRLAAGKAGYVVSCDFDSLAVEINYRQAETEKIGNLLPLSIDLINPSPGLGWRNLERETFDVRLKSDSVLALALIHHLFFSDNLPFSAIAEYLSSLGKQLIVEFVGPSDPQVRLLSQIRNADVSAYSETNFQADFGRYFRLRKKQPLKSKDRILYLLEGHR</sequence>
<evidence type="ECO:0000313" key="1">
    <source>
        <dbReference type="EMBL" id="KKS98590.1"/>
    </source>
</evidence>
<evidence type="ECO:0000313" key="2">
    <source>
        <dbReference type="Proteomes" id="UP000034894"/>
    </source>
</evidence>